<sequence length="87" mass="9985">MNGIRYFLKRYRGTETKKAGRHFVVHRVGATKGRASDNASDCNWRAGRPPPAAERPPAPPPWALYINRKHFPQRQSTESDRVGWVEQ</sequence>
<proteinExistence type="predicted"/>
<feature type="region of interest" description="Disordered" evidence="1">
    <location>
        <begin position="33"/>
        <end position="61"/>
    </location>
</feature>
<evidence type="ECO:0000313" key="3">
    <source>
        <dbReference type="Proteomes" id="UP001497472"/>
    </source>
</evidence>
<keyword evidence="3" id="KW-1185">Reference proteome</keyword>
<feature type="compositionally biased region" description="Pro residues" evidence="1">
    <location>
        <begin position="48"/>
        <end position="61"/>
    </location>
</feature>
<name>A0AAV1JPH2_9NEOP</name>
<gene>
    <name evidence="2" type="ORF">LNINA_LOCUS9545</name>
</gene>
<organism evidence="2 3">
    <name type="scientific">Leptosia nina</name>
    <dbReference type="NCBI Taxonomy" id="320188"/>
    <lineage>
        <taxon>Eukaryota</taxon>
        <taxon>Metazoa</taxon>
        <taxon>Ecdysozoa</taxon>
        <taxon>Arthropoda</taxon>
        <taxon>Hexapoda</taxon>
        <taxon>Insecta</taxon>
        <taxon>Pterygota</taxon>
        <taxon>Neoptera</taxon>
        <taxon>Endopterygota</taxon>
        <taxon>Lepidoptera</taxon>
        <taxon>Glossata</taxon>
        <taxon>Ditrysia</taxon>
        <taxon>Papilionoidea</taxon>
        <taxon>Pieridae</taxon>
        <taxon>Pierinae</taxon>
        <taxon>Leptosia</taxon>
    </lineage>
</organism>
<comment type="caution">
    <text evidence="2">The sequence shown here is derived from an EMBL/GenBank/DDBJ whole genome shotgun (WGS) entry which is preliminary data.</text>
</comment>
<dbReference type="AlphaFoldDB" id="A0AAV1JPH2"/>
<dbReference type="EMBL" id="CAVLEF010000081">
    <property type="protein sequence ID" value="CAK1550312.1"/>
    <property type="molecule type" value="Genomic_DNA"/>
</dbReference>
<evidence type="ECO:0000313" key="2">
    <source>
        <dbReference type="EMBL" id="CAK1550312.1"/>
    </source>
</evidence>
<dbReference type="Proteomes" id="UP001497472">
    <property type="component" value="Unassembled WGS sequence"/>
</dbReference>
<accession>A0AAV1JPH2</accession>
<evidence type="ECO:0000256" key="1">
    <source>
        <dbReference type="SAM" id="MobiDB-lite"/>
    </source>
</evidence>
<protein>
    <submittedName>
        <fullName evidence="2">Uncharacterized protein</fullName>
    </submittedName>
</protein>
<reference evidence="2 3" key="1">
    <citation type="submission" date="2023-11" db="EMBL/GenBank/DDBJ databases">
        <authorList>
            <person name="Okamura Y."/>
        </authorList>
    </citation>
    <scope>NUCLEOTIDE SEQUENCE [LARGE SCALE GENOMIC DNA]</scope>
</reference>